<evidence type="ECO:0000313" key="3">
    <source>
        <dbReference type="Proteomes" id="UP000295134"/>
    </source>
</evidence>
<dbReference type="EMBL" id="CP038619">
    <property type="protein sequence ID" value="QBY46387.1"/>
    <property type="molecule type" value="Genomic_DNA"/>
</dbReference>
<geneLocation type="plasmid" evidence="1">
    <name>pArsFIN7</name>
</geneLocation>
<name>A0A4P7L118_9GAMM</name>
<geneLocation type="plasmid" evidence="3">
    <name>parsfin7</name>
</geneLocation>
<dbReference type="AlphaFoldDB" id="A0A4P7L118"/>
<reference evidence="1 3" key="1">
    <citation type="submission" date="2019-03" db="EMBL/GenBank/DDBJ databases">
        <title>Long-read sequencing reveals hyperdense prophage content in a complex bacterial symbiont genome.</title>
        <authorList>
            <person name="Frost C.L."/>
            <person name="Siozios S."/>
            <person name="Nadal-Jimenez P."/>
            <person name="Brockhurst M.A."/>
            <person name="King K.C."/>
            <person name="Darby A.C."/>
            <person name="Hurst G.D.D."/>
        </authorList>
    </citation>
    <scope>NUCLEOTIDE SEQUENCE [LARGE SCALE GENOMIC DNA]</scope>
    <source>
        <strain evidence="1 3">FIN</strain>
        <plasmid evidence="3">parsfin7</plasmid>
        <plasmid evidence="1">pArsFIN7</plasmid>
    </source>
</reference>
<proteinExistence type="predicted"/>
<dbReference type="Proteomes" id="UP000295134">
    <property type="component" value="Plasmid pArsFIN7"/>
</dbReference>
<organism evidence="1 3">
    <name type="scientific">Arsenophonus nasoniae</name>
    <name type="common">son-killer infecting Nasonia vitripennis</name>
    <dbReference type="NCBI Taxonomy" id="638"/>
    <lineage>
        <taxon>Bacteria</taxon>
        <taxon>Pseudomonadati</taxon>
        <taxon>Pseudomonadota</taxon>
        <taxon>Gammaproteobacteria</taxon>
        <taxon>Enterobacterales</taxon>
        <taxon>Morganellaceae</taxon>
        <taxon>Arsenophonus</taxon>
    </lineage>
</organism>
<accession>A0A4P7L118</accession>
<protein>
    <submittedName>
        <fullName evidence="1">Uncharacterized protein</fullName>
    </submittedName>
</protein>
<dbReference type="KEGG" id="ans:ArsFIN_49980"/>
<sequence length="47" mass="5428">MRNNTHITRIMKACNISIEQLLSFAHTSKYLTNRQRTRILNRVGGAV</sequence>
<evidence type="ECO:0000313" key="2">
    <source>
        <dbReference type="EMBL" id="QBY46471.1"/>
    </source>
</evidence>
<dbReference type="EMBL" id="CP038619">
    <property type="protein sequence ID" value="QBY46471.1"/>
    <property type="molecule type" value="Genomic_DNA"/>
</dbReference>
<keyword evidence="1" id="KW-0614">Plasmid</keyword>
<dbReference type="KEGG" id="ans:ArsFIN_50820"/>
<evidence type="ECO:0000313" key="1">
    <source>
        <dbReference type="EMBL" id="QBY46387.1"/>
    </source>
</evidence>
<gene>
    <name evidence="1" type="ORF">ArsFIN_49980</name>
    <name evidence="2" type="ORF">ArsFIN_50820</name>
</gene>